<evidence type="ECO:0000313" key="4">
    <source>
        <dbReference type="Proteomes" id="UP000077177"/>
    </source>
</evidence>
<organism evidence="3 4">
    <name type="scientific">Flavisolibacter tropicus</name>
    <dbReference type="NCBI Taxonomy" id="1492898"/>
    <lineage>
        <taxon>Bacteria</taxon>
        <taxon>Pseudomonadati</taxon>
        <taxon>Bacteroidota</taxon>
        <taxon>Chitinophagia</taxon>
        <taxon>Chitinophagales</taxon>
        <taxon>Chitinophagaceae</taxon>
        <taxon>Flavisolibacter</taxon>
    </lineage>
</organism>
<dbReference type="SUPFAM" id="SSF52218">
    <property type="entry name" value="Flavoproteins"/>
    <property type="match status" value="1"/>
</dbReference>
<dbReference type="EMBL" id="CP011390">
    <property type="protein sequence ID" value="ANE51892.1"/>
    <property type="molecule type" value="Genomic_DNA"/>
</dbReference>
<dbReference type="Pfam" id="PF12724">
    <property type="entry name" value="Flavodoxin_5"/>
    <property type="match status" value="1"/>
</dbReference>
<reference evidence="4" key="1">
    <citation type="submission" date="2015-01" db="EMBL/GenBank/DDBJ databases">
        <title>Flavisolibacter sp./LCS9/ whole genome sequencing.</title>
        <authorList>
            <person name="Kim M.K."/>
            <person name="Srinivasan S."/>
            <person name="Lee J.-J."/>
        </authorList>
    </citation>
    <scope>NUCLEOTIDE SEQUENCE [LARGE SCALE GENOMIC DNA]</scope>
    <source>
        <strain evidence="4">LCS9</strain>
    </source>
</reference>
<dbReference type="InterPro" id="IPR001226">
    <property type="entry name" value="Flavodoxin_CS"/>
</dbReference>
<protein>
    <recommendedName>
        <fullName evidence="2">Flavodoxin-like domain-containing protein</fullName>
    </recommendedName>
</protein>
<keyword evidence="4" id="KW-1185">Reference proteome</keyword>
<evidence type="ECO:0000259" key="2">
    <source>
        <dbReference type="PROSITE" id="PS50902"/>
    </source>
</evidence>
<dbReference type="KEGG" id="fla:SY85_16725"/>
<dbReference type="RefSeq" id="WP_066406030.1">
    <property type="nucleotide sequence ID" value="NZ_CP011390.1"/>
</dbReference>
<dbReference type="Gene3D" id="3.40.50.360">
    <property type="match status" value="1"/>
</dbReference>
<dbReference type="PANTHER" id="PTHR30546:SF23">
    <property type="entry name" value="FLAVOPROTEIN-LIKE PROTEIN YCP4-RELATED"/>
    <property type="match status" value="1"/>
</dbReference>
<dbReference type="Proteomes" id="UP000077177">
    <property type="component" value="Chromosome"/>
</dbReference>
<dbReference type="InterPro" id="IPR008254">
    <property type="entry name" value="Flavodoxin/NO_synth"/>
</dbReference>
<evidence type="ECO:0000256" key="1">
    <source>
        <dbReference type="ARBA" id="ARBA00001917"/>
    </source>
</evidence>
<dbReference type="GO" id="GO:0016020">
    <property type="term" value="C:membrane"/>
    <property type="evidence" value="ECO:0007669"/>
    <property type="project" value="TreeGrafter"/>
</dbReference>
<dbReference type="GO" id="GO:0003955">
    <property type="term" value="F:NAD(P)H dehydrogenase (quinone) activity"/>
    <property type="evidence" value="ECO:0007669"/>
    <property type="project" value="TreeGrafter"/>
</dbReference>
<name>A0A172TY28_9BACT</name>
<sequence length="199" mass="22073">MQKGIISIIYHSNHGHTEQAAHMLAAALESPHTVVHLIHVSNVKQNWSTLHGSDTIVFGCPTYFGNVSAGFKAFMETTGSFWYKQLWKNKWAAGFTVSSTIGGDKLNTLQSLALFAAQHSMHWISLGVLPRYINDEQTDGQNRLASYMGLMIQSDNSQQRVDAIHPGDLLTIELFAQRLMEVTLQSKNSLLQLDSATSL</sequence>
<dbReference type="STRING" id="1492898.SY85_16725"/>
<accession>A0A172TY28</accession>
<dbReference type="InterPro" id="IPR029039">
    <property type="entry name" value="Flavoprotein-like_sf"/>
</dbReference>
<feature type="domain" description="Flavodoxin-like" evidence="2">
    <location>
        <begin position="6"/>
        <end position="180"/>
    </location>
</feature>
<dbReference type="InterPro" id="IPR026816">
    <property type="entry name" value="Flavodoxin_dom"/>
</dbReference>
<proteinExistence type="predicted"/>
<evidence type="ECO:0000313" key="3">
    <source>
        <dbReference type="EMBL" id="ANE51892.1"/>
    </source>
</evidence>
<dbReference type="PANTHER" id="PTHR30546">
    <property type="entry name" value="FLAVODOXIN-RELATED PROTEIN WRBA-RELATED"/>
    <property type="match status" value="1"/>
</dbReference>
<dbReference type="GO" id="GO:0009055">
    <property type="term" value="F:electron transfer activity"/>
    <property type="evidence" value="ECO:0007669"/>
    <property type="project" value="InterPro"/>
</dbReference>
<gene>
    <name evidence="3" type="ORF">SY85_16725</name>
</gene>
<dbReference type="PROSITE" id="PS00201">
    <property type="entry name" value="FLAVODOXIN"/>
    <property type="match status" value="1"/>
</dbReference>
<comment type="cofactor">
    <cofactor evidence="1">
        <name>FMN</name>
        <dbReference type="ChEBI" id="CHEBI:58210"/>
    </cofactor>
</comment>
<dbReference type="PROSITE" id="PS50902">
    <property type="entry name" value="FLAVODOXIN_LIKE"/>
    <property type="match status" value="1"/>
</dbReference>
<dbReference type="OrthoDB" id="9806350at2"/>
<dbReference type="GO" id="GO:0010181">
    <property type="term" value="F:FMN binding"/>
    <property type="evidence" value="ECO:0007669"/>
    <property type="project" value="InterPro"/>
</dbReference>
<dbReference type="AlphaFoldDB" id="A0A172TY28"/>
<reference evidence="3 4" key="2">
    <citation type="journal article" date="2016" name="Int. J. Syst. Evol. Microbiol.">
        <title>Flavisolibacter tropicus sp. nov., isolated from tropical soil.</title>
        <authorList>
            <person name="Lee J.J."/>
            <person name="Kang M.S."/>
            <person name="Kim G.S."/>
            <person name="Lee C.S."/>
            <person name="Lim S."/>
            <person name="Lee J."/>
            <person name="Roh S.H."/>
            <person name="Kang H."/>
            <person name="Ha J.M."/>
            <person name="Bae S."/>
            <person name="Jung H.Y."/>
            <person name="Kim M.K."/>
        </authorList>
    </citation>
    <scope>NUCLEOTIDE SEQUENCE [LARGE SCALE GENOMIC DNA]</scope>
    <source>
        <strain evidence="3 4">LCS9</strain>
    </source>
</reference>